<evidence type="ECO:0000313" key="1">
    <source>
        <dbReference type="EMBL" id="CAF4235122.1"/>
    </source>
</evidence>
<dbReference type="AlphaFoldDB" id="A0A820DN33"/>
<protein>
    <submittedName>
        <fullName evidence="1">Uncharacterized protein</fullName>
    </submittedName>
</protein>
<accession>A0A820DN33</accession>
<reference evidence="1" key="1">
    <citation type="submission" date="2021-02" db="EMBL/GenBank/DDBJ databases">
        <authorList>
            <person name="Nowell W R."/>
        </authorList>
    </citation>
    <scope>NUCLEOTIDE SEQUENCE</scope>
</reference>
<sequence>MEHLKFLLNIRVTWIVQIANYSTGLWFTPFVPVFNVIKAFDLITDDFDDEPDDFLDYFEKTWIGEPNKSGTGRKKTLFPIEIWNVYDRAVANFPR</sequence>
<dbReference type="Proteomes" id="UP000663866">
    <property type="component" value="Unassembled WGS sequence"/>
</dbReference>
<gene>
    <name evidence="1" type="ORF">OVN521_LOCUS28196</name>
</gene>
<name>A0A820DN33_9BILA</name>
<evidence type="ECO:0000313" key="2">
    <source>
        <dbReference type="Proteomes" id="UP000663866"/>
    </source>
</evidence>
<organism evidence="1 2">
    <name type="scientific">Rotaria magnacalcarata</name>
    <dbReference type="NCBI Taxonomy" id="392030"/>
    <lineage>
        <taxon>Eukaryota</taxon>
        <taxon>Metazoa</taxon>
        <taxon>Spiralia</taxon>
        <taxon>Gnathifera</taxon>
        <taxon>Rotifera</taxon>
        <taxon>Eurotatoria</taxon>
        <taxon>Bdelloidea</taxon>
        <taxon>Philodinida</taxon>
        <taxon>Philodinidae</taxon>
        <taxon>Rotaria</taxon>
    </lineage>
</organism>
<keyword evidence="2" id="KW-1185">Reference proteome</keyword>
<dbReference type="EMBL" id="CAJOBG010008104">
    <property type="protein sequence ID" value="CAF4235122.1"/>
    <property type="molecule type" value="Genomic_DNA"/>
</dbReference>
<comment type="caution">
    <text evidence="1">The sequence shown here is derived from an EMBL/GenBank/DDBJ whole genome shotgun (WGS) entry which is preliminary data.</text>
</comment>
<proteinExistence type="predicted"/>